<proteinExistence type="predicted"/>
<evidence type="ECO:0000313" key="2">
    <source>
        <dbReference type="Proteomes" id="UP000276133"/>
    </source>
</evidence>
<protein>
    <submittedName>
        <fullName evidence="1">Uncharacterized protein</fullName>
    </submittedName>
</protein>
<dbReference type="EMBL" id="REGN01003860">
    <property type="protein sequence ID" value="RNA20414.1"/>
    <property type="molecule type" value="Genomic_DNA"/>
</dbReference>
<name>A0A3M7RAI7_BRAPC</name>
<reference evidence="1 2" key="1">
    <citation type="journal article" date="2018" name="Sci. Rep.">
        <title>Genomic signatures of local adaptation to the degree of environmental predictability in rotifers.</title>
        <authorList>
            <person name="Franch-Gras L."/>
            <person name="Hahn C."/>
            <person name="Garcia-Roger E.M."/>
            <person name="Carmona M.J."/>
            <person name="Serra M."/>
            <person name="Gomez A."/>
        </authorList>
    </citation>
    <scope>NUCLEOTIDE SEQUENCE [LARGE SCALE GENOMIC DNA]</scope>
    <source>
        <strain evidence="1">HYR1</strain>
    </source>
</reference>
<dbReference type="Proteomes" id="UP000276133">
    <property type="component" value="Unassembled WGS sequence"/>
</dbReference>
<dbReference type="AlphaFoldDB" id="A0A3M7RAI7"/>
<gene>
    <name evidence="1" type="ORF">BpHYR1_037767</name>
</gene>
<keyword evidence="2" id="KW-1185">Reference proteome</keyword>
<accession>A0A3M7RAI7</accession>
<sequence length="112" mass="12924">MNFKIVQEKNIEPIPFLNPVESTTNAAAAKVGFPRLRFFPNGLLTEAIGIWQSPIFNFEHTPITCLQMLFVCLKKTSKKINKEKTWKISSIEKQNKKNHYLKIDHSFISGIF</sequence>
<organism evidence="1 2">
    <name type="scientific">Brachionus plicatilis</name>
    <name type="common">Marine rotifer</name>
    <name type="synonym">Brachionus muelleri</name>
    <dbReference type="NCBI Taxonomy" id="10195"/>
    <lineage>
        <taxon>Eukaryota</taxon>
        <taxon>Metazoa</taxon>
        <taxon>Spiralia</taxon>
        <taxon>Gnathifera</taxon>
        <taxon>Rotifera</taxon>
        <taxon>Eurotatoria</taxon>
        <taxon>Monogononta</taxon>
        <taxon>Pseudotrocha</taxon>
        <taxon>Ploima</taxon>
        <taxon>Brachionidae</taxon>
        <taxon>Brachionus</taxon>
    </lineage>
</organism>
<evidence type="ECO:0000313" key="1">
    <source>
        <dbReference type="EMBL" id="RNA20414.1"/>
    </source>
</evidence>
<comment type="caution">
    <text evidence="1">The sequence shown here is derived from an EMBL/GenBank/DDBJ whole genome shotgun (WGS) entry which is preliminary data.</text>
</comment>